<keyword evidence="8" id="KW-0732">Signal</keyword>
<dbReference type="Gene3D" id="3.90.182.10">
    <property type="entry name" value="Toxin - Anthrax Protective Antigen,domain 1"/>
    <property type="match status" value="1"/>
</dbReference>
<keyword evidence="2 6" id="KW-0349">Heme</keyword>
<feature type="chain" id="PRO_5046957497" evidence="8">
    <location>
        <begin position="28"/>
        <end position="995"/>
    </location>
</feature>
<organism evidence="11 12">
    <name type="scientific">Flagellimonas algicola</name>
    <dbReference type="NCBI Taxonomy" id="2583815"/>
    <lineage>
        <taxon>Bacteria</taxon>
        <taxon>Pseudomonadati</taxon>
        <taxon>Bacteroidota</taxon>
        <taxon>Flavobacteriia</taxon>
        <taxon>Flavobacteriales</taxon>
        <taxon>Flavobacteriaceae</taxon>
        <taxon>Flagellimonas</taxon>
    </lineage>
</organism>
<keyword evidence="3 6" id="KW-0479">Metal-binding</keyword>
<dbReference type="PRINTS" id="PR00606">
    <property type="entry name" value="CYTCHROMECID"/>
</dbReference>
<evidence type="ECO:0000256" key="7">
    <source>
        <dbReference type="SAM" id="MobiDB-lite"/>
    </source>
</evidence>
<dbReference type="SMART" id="SM00758">
    <property type="entry name" value="PA14"/>
    <property type="match status" value="1"/>
</dbReference>
<feature type="domain" description="Cytochrome c" evidence="9">
    <location>
        <begin position="254"/>
        <end position="339"/>
    </location>
</feature>
<dbReference type="Pfam" id="PF07691">
    <property type="entry name" value="PA14"/>
    <property type="match status" value="1"/>
</dbReference>
<dbReference type="GO" id="GO:0016787">
    <property type="term" value="F:hydrolase activity"/>
    <property type="evidence" value="ECO:0007669"/>
    <property type="project" value="UniProtKB-KW"/>
</dbReference>
<gene>
    <name evidence="11" type="ORF">FGG15_03055</name>
</gene>
<dbReference type="SUPFAM" id="SSF46626">
    <property type="entry name" value="Cytochrome c"/>
    <property type="match status" value="1"/>
</dbReference>
<evidence type="ECO:0000256" key="5">
    <source>
        <dbReference type="ARBA" id="ARBA00023004"/>
    </source>
</evidence>
<name>A0ABY2WNH2_9FLAO</name>
<dbReference type="SUPFAM" id="SSF56988">
    <property type="entry name" value="Anthrax protective antigen"/>
    <property type="match status" value="1"/>
</dbReference>
<protein>
    <submittedName>
        <fullName evidence="11">Glycosyl hydrolase</fullName>
    </submittedName>
</protein>
<dbReference type="Pfam" id="PF00034">
    <property type="entry name" value="Cytochrom_C"/>
    <property type="match status" value="1"/>
</dbReference>
<evidence type="ECO:0000256" key="4">
    <source>
        <dbReference type="ARBA" id="ARBA00022982"/>
    </source>
</evidence>
<keyword evidence="5 6" id="KW-0408">Iron</keyword>
<feature type="compositionally biased region" description="Basic and acidic residues" evidence="7">
    <location>
        <begin position="529"/>
        <end position="544"/>
    </location>
</feature>
<evidence type="ECO:0000256" key="8">
    <source>
        <dbReference type="SAM" id="SignalP"/>
    </source>
</evidence>
<evidence type="ECO:0000256" key="2">
    <source>
        <dbReference type="ARBA" id="ARBA00022617"/>
    </source>
</evidence>
<dbReference type="PROSITE" id="PS51257">
    <property type="entry name" value="PROKAR_LIPOPROTEIN"/>
    <property type="match status" value="1"/>
</dbReference>
<evidence type="ECO:0000313" key="11">
    <source>
        <dbReference type="EMBL" id="TMU56533.1"/>
    </source>
</evidence>
<dbReference type="EMBL" id="VCNI01000001">
    <property type="protein sequence ID" value="TMU56533.1"/>
    <property type="molecule type" value="Genomic_DNA"/>
</dbReference>
<keyword evidence="4" id="KW-0249">Electron transport</keyword>
<comment type="caution">
    <text evidence="11">The sequence shown here is derived from an EMBL/GenBank/DDBJ whole genome shotgun (WGS) entry which is preliminary data.</text>
</comment>
<dbReference type="InterPro" id="IPR011041">
    <property type="entry name" value="Quinoprot_gluc/sorb_DH_b-prop"/>
</dbReference>
<dbReference type="InterPro" id="IPR011658">
    <property type="entry name" value="PA14_dom"/>
</dbReference>
<dbReference type="SUPFAM" id="SSF50952">
    <property type="entry name" value="Soluble quinoprotein glucose dehydrogenase"/>
    <property type="match status" value="1"/>
</dbReference>
<dbReference type="PANTHER" id="PTHR33546">
    <property type="entry name" value="LARGE, MULTIFUNCTIONAL SECRETED PROTEIN-RELATED"/>
    <property type="match status" value="1"/>
</dbReference>
<dbReference type="PANTHER" id="PTHR33546:SF1">
    <property type="entry name" value="LARGE, MULTIFUNCTIONAL SECRETED PROTEIN"/>
    <property type="match status" value="1"/>
</dbReference>
<proteinExistence type="predicted"/>
<feature type="signal peptide" evidence="8">
    <location>
        <begin position="1"/>
        <end position="27"/>
    </location>
</feature>
<evidence type="ECO:0000313" key="12">
    <source>
        <dbReference type="Proteomes" id="UP000751614"/>
    </source>
</evidence>
<dbReference type="RefSeq" id="WP_138833085.1">
    <property type="nucleotide sequence ID" value="NZ_VCNI01000001.1"/>
</dbReference>
<feature type="region of interest" description="Disordered" evidence="7">
    <location>
        <begin position="521"/>
        <end position="544"/>
    </location>
</feature>
<dbReference type="InterPro" id="IPR011042">
    <property type="entry name" value="6-blade_b-propeller_TolB-like"/>
</dbReference>
<evidence type="ECO:0000259" key="9">
    <source>
        <dbReference type="PROSITE" id="PS51007"/>
    </source>
</evidence>
<dbReference type="Gene3D" id="1.10.760.10">
    <property type="entry name" value="Cytochrome c-like domain"/>
    <property type="match status" value="1"/>
</dbReference>
<reference evidence="11 12" key="1">
    <citation type="submission" date="2019-05" db="EMBL/GenBank/DDBJ databases">
        <title>Flagellimonas sp. AsT0115, sp. nov., isolated from a marine red algae, Asparagopsis taxiformis.</title>
        <authorList>
            <person name="Kim J."/>
            <person name="Jeong S.E."/>
            <person name="Jeon C.O."/>
        </authorList>
    </citation>
    <scope>NUCLEOTIDE SEQUENCE [LARGE SCALE GENOMIC DNA]</scope>
    <source>
        <strain evidence="11 12">AsT0115</strain>
    </source>
</reference>
<dbReference type="PROSITE" id="PS51007">
    <property type="entry name" value="CYTC"/>
    <property type="match status" value="1"/>
</dbReference>
<evidence type="ECO:0000256" key="6">
    <source>
        <dbReference type="PROSITE-ProRule" id="PRU00433"/>
    </source>
</evidence>
<keyword evidence="11" id="KW-0378">Hydrolase</keyword>
<keyword evidence="1" id="KW-0813">Transport</keyword>
<evidence type="ECO:0000256" key="3">
    <source>
        <dbReference type="ARBA" id="ARBA00022723"/>
    </source>
</evidence>
<dbReference type="Gene3D" id="2.120.10.30">
    <property type="entry name" value="TolB, C-terminal domain"/>
    <property type="match status" value="1"/>
</dbReference>
<dbReference type="InterPro" id="IPR037524">
    <property type="entry name" value="PA14/GLEYA"/>
</dbReference>
<sequence length="995" mass="110780">MTFRNKSTALFSLILPVLLLISSCSTKPDPHKRPMETWVFRSVLDKKPRMVTAALHNNMWLAYDTQDGTLYKAWKGGVNFDGAVYTTKHGPQPTSLGYAYLSNKEQWTLTKDGKQTEAQVQYKGHKFTNGGVSFNYVLMTPDSEIIEVVETPTYIAEGDKNGLQRSFEISNPTDYQVVLETVVSSLQNENDYSTTGSFTDTSKEEIQFEDGEILQIKGSLVFNEPKTIFSAYFHPGFDKLEQNNNELALEENTKKMSLGARLIEGSDCKACHNEEVKTIGPSYMAIAEKYPMNDATIKNLSEKIKLGGNGVWGEAMMTAHPDLPDADVEEMVKYILALDTDSDEEEDELPAEFTLDTESIPLDFKEKVKPKSGNGLVAHLFLAGDEDIETNAASNKTTTSNVHILKTDDFGGINANFKLVLKGQITIPQTGSYDFRLMSDDGSYLFLDEELAIDNGGFHAVEAVDGEMYLKKGAHEIRIEFEQGGGDAGLSFQWFNKANEQFELLPNEILTYTEAHFSDTTPYEAPMSADEKDKELRKPGDKKPLEDVHPSFTLFQARPDDFKPRVGGMDFKSDSTLILSTWDAEGSVYVIKNYLSGNPGEIVVKRIASGLAEPLGVKVVDDEIYVLQKQELTKLIDHDGDEIIDEYQVVSNKWKVSDNFHEFAFGLEYNDGHFYATLATAILPGGASASPQIPDRGKTIKVNKESGDLEFIAHGLRTPNGIGFNKDKELFVADNQGDWLPSSKIVHIQNGEFYGSRSVDPEGTANLDEKLPVVWLPQDEIGNSPSEPSYLDVGPYKSQLIHGEVTHGGIKRVAYEKVEGQLQGAVFRFTQGIEAGVNRIRWAPDGSLVIGGIGVSGNWLHYGKLNYGLQRMKYNGNTTFEMLKITSKSNGFAIEFTEPLAGDTDPANLLEVEQWYYLPTEAYGGPKLDHKMLRSSVNGISDDRKTVYVSVQGLKENHVVYFHLNPNLRSSSDQDIWSTEAWYTLNKISKDDLSD</sequence>
<accession>A0ABY2WNH2</accession>
<dbReference type="InterPro" id="IPR009056">
    <property type="entry name" value="Cyt_c-like_dom"/>
</dbReference>
<feature type="domain" description="PA14" evidence="10">
    <location>
        <begin position="371"/>
        <end position="509"/>
    </location>
</feature>
<evidence type="ECO:0000256" key="1">
    <source>
        <dbReference type="ARBA" id="ARBA00022448"/>
    </source>
</evidence>
<keyword evidence="12" id="KW-1185">Reference proteome</keyword>
<dbReference type="PROSITE" id="PS51820">
    <property type="entry name" value="PA14"/>
    <property type="match status" value="1"/>
</dbReference>
<evidence type="ECO:0000259" key="10">
    <source>
        <dbReference type="PROSITE" id="PS51820"/>
    </source>
</evidence>
<dbReference type="InterPro" id="IPR002324">
    <property type="entry name" value="Cyt_c_ID"/>
</dbReference>
<dbReference type="InterPro" id="IPR036909">
    <property type="entry name" value="Cyt_c-like_dom_sf"/>
</dbReference>
<dbReference type="Proteomes" id="UP000751614">
    <property type="component" value="Unassembled WGS sequence"/>
</dbReference>